<dbReference type="PRINTS" id="PR00463">
    <property type="entry name" value="EP450I"/>
</dbReference>
<feature type="binding site" description="axial binding residue" evidence="5">
    <location>
        <position position="464"/>
    </location>
    <ligand>
        <name>heme</name>
        <dbReference type="ChEBI" id="CHEBI:30413"/>
    </ligand>
    <ligandPart>
        <name>Fe</name>
        <dbReference type="ChEBI" id="CHEBI:18248"/>
    </ligandPart>
</feature>
<dbReference type="PANTHER" id="PTHR24296">
    <property type="entry name" value="CYTOCHROME P450"/>
    <property type="match status" value="1"/>
</dbReference>
<reference evidence="7" key="1">
    <citation type="submission" date="2020-02" db="EMBL/GenBank/DDBJ databases">
        <authorList>
            <person name="Scholz U."/>
            <person name="Mascher M."/>
            <person name="Fiebig A."/>
        </authorList>
    </citation>
    <scope>NUCLEOTIDE SEQUENCE</scope>
</reference>
<proteinExistence type="inferred from homology"/>
<dbReference type="Gene3D" id="1.10.630.10">
    <property type="entry name" value="Cytochrome P450"/>
    <property type="match status" value="1"/>
</dbReference>
<evidence type="ECO:0000313" key="8">
    <source>
        <dbReference type="Proteomes" id="UP000663760"/>
    </source>
</evidence>
<dbReference type="PROSITE" id="PS00086">
    <property type="entry name" value="CYTOCHROME_P450"/>
    <property type="match status" value="1"/>
</dbReference>
<dbReference type="InterPro" id="IPR036396">
    <property type="entry name" value="Cyt_P450_sf"/>
</dbReference>
<dbReference type="OrthoDB" id="1470350at2759"/>
<dbReference type="GO" id="GO:0006629">
    <property type="term" value="P:lipid metabolic process"/>
    <property type="evidence" value="ECO:0007669"/>
    <property type="project" value="UniProtKB-ARBA"/>
</dbReference>
<gene>
    <name evidence="7" type="ORF">SI8410_09013693</name>
</gene>
<dbReference type="CDD" id="cd11064">
    <property type="entry name" value="CYP86A"/>
    <property type="match status" value="1"/>
</dbReference>
<keyword evidence="6" id="KW-0503">Monooxygenase</keyword>
<dbReference type="GO" id="GO:0004497">
    <property type="term" value="F:monooxygenase activity"/>
    <property type="evidence" value="ECO:0007669"/>
    <property type="project" value="UniProtKB-KW"/>
</dbReference>
<dbReference type="Pfam" id="PF00067">
    <property type="entry name" value="p450"/>
    <property type="match status" value="1"/>
</dbReference>
<evidence type="ECO:0000256" key="6">
    <source>
        <dbReference type="RuleBase" id="RU000461"/>
    </source>
</evidence>
<dbReference type="PRINTS" id="PR00385">
    <property type="entry name" value="P450"/>
</dbReference>
<evidence type="ECO:0000256" key="2">
    <source>
        <dbReference type="ARBA" id="ARBA00022723"/>
    </source>
</evidence>
<evidence type="ECO:0000256" key="1">
    <source>
        <dbReference type="ARBA" id="ARBA00010617"/>
    </source>
</evidence>
<comment type="cofactor">
    <cofactor evidence="5">
        <name>heme</name>
        <dbReference type="ChEBI" id="CHEBI:30413"/>
    </cofactor>
</comment>
<dbReference type="GO" id="GO:0016705">
    <property type="term" value="F:oxidoreductase activity, acting on paired donors, with incorporation or reduction of molecular oxygen"/>
    <property type="evidence" value="ECO:0007669"/>
    <property type="project" value="InterPro"/>
</dbReference>
<comment type="similarity">
    <text evidence="1 6">Belongs to the cytochrome P450 family.</text>
</comment>
<keyword evidence="8" id="KW-1185">Reference proteome</keyword>
<evidence type="ECO:0000256" key="4">
    <source>
        <dbReference type="ARBA" id="ARBA00023004"/>
    </source>
</evidence>
<keyword evidence="2 5" id="KW-0479">Metal-binding</keyword>
<keyword evidence="3 6" id="KW-0560">Oxidoreductase</keyword>
<keyword evidence="4 5" id="KW-0408">Iron</keyword>
<evidence type="ECO:0000256" key="3">
    <source>
        <dbReference type="ARBA" id="ARBA00023002"/>
    </source>
</evidence>
<evidence type="ECO:0000313" key="7">
    <source>
        <dbReference type="EMBL" id="CAA7403015.1"/>
    </source>
</evidence>
<sequence length="517" mass="58725">METLVKLTVGYPEILLSLGCFFFFLLFRGRWDAHALWNWPLLGMLPGLLSQLHRYYDWTTETFTECGCTFLFKGPWFSGMNMLITIDPANVNHVFNSNFANYPKGDEFLEIFDILGEGIFNADSDSWKSQRRVAHMLISEHRFRRFVSQTSYDKVEKGLVPLLAHVAEKGTVVDLQDVFLRLTFDTICNLIFGVDPGCLSPGLPAVPFAKAMDDAEEVMFFRHCVPRNWWKLLRWLRVGEEKKMALAWDAIDDFISNQIALRMEKVSKMREDKAADEELAPDLLTSYIGRRPHVGDMAGDSKKFLRDTTLNLMLAGRDTTGAGLAWFSWLVSQHPDVEQKILDELKPILAGLPESRRANLVVFAADDLSSAVYLQAALCESLRLFPPVPMEHKSAVKADVLPSGHKVEPKTKILFNLYCMGRLEGVWGKDCCEFKPERWISDRGRLKHEPSYKFLSFNSGPRTCLGKEMAMTQMKVVAATMIHNFRIKAVPGHAVVPSLSIILHMKNGLLVNVEKRT</sequence>
<dbReference type="EMBL" id="LR746272">
    <property type="protein sequence ID" value="CAA7403015.1"/>
    <property type="molecule type" value="Genomic_DNA"/>
</dbReference>
<dbReference type="GO" id="GO:0020037">
    <property type="term" value="F:heme binding"/>
    <property type="evidence" value="ECO:0007669"/>
    <property type="project" value="InterPro"/>
</dbReference>
<protein>
    <submittedName>
        <fullName evidence="7">Uncharacterized protein</fullName>
    </submittedName>
</protein>
<dbReference type="SUPFAM" id="SSF48264">
    <property type="entry name" value="Cytochrome P450"/>
    <property type="match status" value="1"/>
</dbReference>
<dbReference type="InterPro" id="IPR001128">
    <property type="entry name" value="Cyt_P450"/>
</dbReference>
<accession>A0A7I8L151</accession>
<dbReference type="InterPro" id="IPR017972">
    <property type="entry name" value="Cyt_P450_CS"/>
</dbReference>
<name>A0A7I8L151_SPIIN</name>
<dbReference type="AlphaFoldDB" id="A0A7I8L151"/>
<dbReference type="InterPro" id="IPR002401">
    <property type="entry name" value="Cyt_P450_E_grp-I"/>
</dbReference>
<organism evidence="7 8">
    <name type="scientific">Spirodela intermedia</name>
    <name type="common">Intermediate duckweed</name>
    <dbReference type="NCBI Taxonomy" id="51605"/>
    <lineage>
        <taxon>Eukaryota</taxon>
        <taxon>Viridiplantae</taxon>
        <taxon>Streptophyta</taxon>
        <taxon>Embryophyta</taxon>
        <taxon>Tracheophyta</taxon>
        <taxon>Spermatophyta</taxon>
        <taxon>Magnoliopsida</taxon>
        <taxon>Liliopsida</taxon>
        <taxon>Araceae</taxon>
        <taxon>Lemnoideae</taxon>
        <taxon>Spirodela</taxon>
    </lineage>
</organism>
<keyword evidence="5 6" id="KW-0349">Heme</keyword>
<dbReference type="Proteomes" id="UP000663760">
    <property type="component" value="Chromosome 9"/>
</dbReference>
<dbReference type="GO" id="GO:0005506">
    <property type="term" value="F:iron ion binding"/>
    <property type="evidence" value="ECO:0007669"/>
    <property type="project" value="InterPro"/>
</dbReference>
<evidence type="ECO:0000256" key="5">
    <source>
        <dbReference type="PIRSR" id="PIRSR602401-1"/>
    </source>
</evidence>